<keyword evidence="2" id="KW-1185">Reference proteome</keyword>
<proteinExistence type="predicted"/>
<accession>A0A370B9L1</accession>
<protein>
    <submittedName>
        <fullName evidence="1">Uncharacterized protein</fullName>
    </submittedName>
</protein>
<evidence type="ECO:0000313" key="1">
    <source>
        <dbReference type="EMBL" id="RDG36493.1"/>
    </source>
</evidence>
<evidence type="ECO:0000313" key="2">
    <source>
        <dbReference type="Proteomes" id="UP000253741"/>
    </source>
</evidence>
<dbReference type="EMBL" id="QQNA01000155">
    <property type="protein sequence ID" value="RDG36493.1"/>
    <property type="molecule type" value="Genomic_DNA"/>
</dbReference>
<organism evidence="1 2">
    <name type="scientific">Streptomyces corynorhini</name>
    <dbReference type="NCBI Taxonomy" id="2282652"/>
    <lineage>
        <taxon>Bacteria</taxon>
        <taxon>Bacillati</taxon>
        <taxon>Actinomycetota</taxon>
        <taxon>Actinomycetes</taxon>
        <taxon>Kitasatosporales</taxon>
        <taxon>Streptomycetaceae</taxon>
        <taxon>Streptomyces</taxon>
    </lineage>
</organism>
<dbReference type="AlphaFoldDB" id="A0A370B9L1"/>
<comment type="caution">
    <text evidence="1">The sequence shown here is derived from an EMBL/GenBank/DDBJ whole genome shotgun (WGS) entry which is preliminary data.</text>
</comment>
<name>A0A370B9L1_9ACTN</name>
<dbReference type="OrthoDB" id="3401121at2"/>
<reference evidence="1 2" key="1">
    <citation type="submission" date="2018-07" db="EMBL/GenBank/DDBJ databases">
        <title>Streptomyces species from bats.</title>
        <authorList>
            <person name="Dunlap C."/>
        </authorList>
    </citation>
    <scope>NUCLEOTIDE SEQUENCE [LARGE SCALE GENOMIC DNA]</scope>
    <source>
        <strain evidence="1 2">AC230</strain>
    </source>
</reference>
<dbReference type="Proteomes" id="UP000253741">
    <property type="component" value="Unassembled WGS sequence"/>
</dbReference>
<gene>
    <name evidence="1" type="ORF">DVH02_19770</name>
</gene>
<sequence length="189" mass="21464">MGTGEQLVTVAAVLLGALTTHLTNYVMERSRHQRELVTRWDNRKLDAYGGYVDHVRAGIFLAVQLYEHRERLRRSERSERELSTDLAEGERLRGRAFEQVMLLGGDEVVEAAHELHARVRAIDWQATGRTTGTLEEWRDLNRDAFRQINAFHEAARVDLGVRGRVTGEIHPERDLLLPAARRDGDGSTG</sequence>